<keyword evidence="3" id="KW-1185">Reference proteome</keyword>
<evidence type="ECO:0000313" key="3">
    <source>
        <dbReference type="Proteomes" id="UP000295673"/>
    </source>
</evidence>
<feature type="signal peptide" evidence="1">
    <location>
        <begin position="1"/>
        <end position="21"/>
    </location>
</feature>
<comment type="caution">
    <text evidence="2">The sequence shown here is derived from an EMBL/GenBank/DDBJ whole genome shotgun (WGS) entry which is preliminary data.</text>
</comment>
<dbReference type="EMBL" id="SMGR01000001">
    <property type="protein sequence ID" value="TCL09923.1"/>
    <property type="molecule type" value="Genomic_DNA"/>
</dbReference>
<evidence type="ECO:0000256" key="1">
    <source>
        <dbReference type="SAM" id="SignalP"/>
    </source>
</evidence>
<dbReference type="RefSeq" id="WP_132859915.1">
    <property type="nucleotide sequence ID" value="NZ_SMGR01000001.1"/>
</dbReference>
<protein>
    <submittedName>
        <fullName evidence="2">Uncharacterized protein</fullName>
    </submittedName>
</protein>
<reference evidence="2 3" key="1">
    <citation type="submission" date="2019-03" db="EMBL/GenBank/DDBJ databases">
        <title>Genomic Encyclopedia of Archaeal and Bacterial Type Strains, Phase II (KMG-II): from individual species to whole genera.</title>
        <authorList>
            <person name="Goeker M."/>
        </authorList>
    </citation>
    <scope>NUCLEOTIDE SEQUENCE [LARGE SCALE GENOMIC DNA]</scope>
    <source>
        <strain evidence="2 3">DSM 26433</strain>
    </source>
</reference>
<feature type="chain" id="PRO_5020337813" evidence="1">
    <location>
        <begin position="22"/>
        <end position="132"/>
    </location>
</feature>
<gene>
    <name evidence="2" type="ORF">BXY66_1990</name>
</gene>
<dbReference type="AlphaFoldDB" id="A0A4R1NSZ5"/>
<accession>A0A4R1NSZ5</accession>
<evidence type="ECO:0000313" key="2">
    <source>
        <dbReference type="EMBL" id="TCL09923.1"/>
    </source>
</evidence>
<organism evidence="2 3">
    <name type="scientific">Shimia isoporae</name>
    <dbReference type="NCBI Taxonomy" id="647720"/>
    <lineage>
        <taxon>Bacteria</taxon>
        <taxon>Pseudomonadati</taxon>
        <taxon>Pseudomonadota</taxon>
        <taxon>Alphaproteobacteria</taxon>
        <taxon>Rhodobacterales</taxon>
        <taxon>Roseobacteraceae</taxon>
    </lineage>
</organism>
<dbReference type="Proteomes" id="UP000295673">
    <property type="component" value="Unassembled WGS sequence"/>
</dbReference>
<proteinExistence type="predicted"/>
<dbReference type="OrthoDB" id="7689766at2"/>
<sequence length="132" mass="14395">MKTRQVISVVVALAIASPVLAQRSAYKNPVVDSGAGNFAIVNKWNQRDDDIWCGAAKAARERGAAWSDRLYITNYADARTSGNGSVTVSFTFRPTQEQLAQAKSGRSSIRGVGNNMTINSANRRCVREIDFI</sequence>
<name>A0A4R1NSZ5_9RHOB</name>
<keyword evidence="1" id="KW-0732">Signal</keyword>